<feature type="transmembrane region" description="Helical" evidence="6">
    <location>
        <begin position="247"/>
        <end position="272"/>
    </location>
</feature>
<gene>
    <name evidence="8" type="ORF">PGLA_21505</name>
</gene>
<comment type="caution">
    <text evidence="8">The sequence shown here is derived from an EMBL/GenBank/DDBJ whole genome shotgun (WGS) entry which is preliminary data.</text>
</comment>
<feature type="transmembrane region" description="Helical" evidence="6">
    <location>
        <begin position="7"/>
        <end position="24"/>
    </location>
</feature>
<feature type="domain" description="ABC transmembrane type-1" evidence="7">
    <location>
        <begin position="99"/>
        <end position="311"/>
    </location>
</feature>
<evidence type="ECO:0000256" key="3">
    <source>
        <dbReference type="ARBA" id="ARBA00022692"/>
    </source>
</evidence>
<dbReference type="SUPFAM" id="SSF161098">
    <property type="entry name" value="MetI-like"/>
    <property type="match status" value="1"/>
</dbReference>
<dbReference type="PANTHER" id="PTHR43376:SF1">
    <property type="entry name" value="OLIGOPEPTIDE TRANSPORT SYSTEM PERMEASE PROTEIN"/>
    <property type="match status" value="1"/>
</dbReference>
<evidence type="ECO:0000256" key="4">
    <source>
        <dbReference type="ARBA" id="ARBA00022989"/>
    </source>
</evidence>
<dbReference type="AlphaFoldDB" id="A0A168FA69"/>
<evidence type="ECO:0000313" key="9">
    <source>
        <dbReference type="Proteomes" id="UP000076967"/>
    </source>
</evidence>
<dbReference type="Proteomes" id="UP000076967">
    <property type="component" value="Unassembled WGS sequence"/>
</dbReference>
<proteinExistence type="inferred from homology"/>
<dbReference type="OrthoDB" id="24153at2"/>
<feature type="transmembrane region" description="Helical" evidence="6">
    <location>
        <begin position="101"/>
        <end position="123"/>
    </location>
</feature>
<evidence type="ECO:0000256" key="2">
    <source>
        <dbReference type="ARBA" id="ARBA00022448"/>
    </source>
</evidence>
<dbReference type="STRING" id="494026.PGLA_21505"/>
<dbReference type="EMBL" id="LVJH01000058">
    <property type="protein sequence ID" value="OAB36004.1"/>
    <property type="molecule type" value="Genomic_DNA"/>
</dbReference>
<protein>
    <submittedName>
        <fullName evidence="8">ABC transporter permease</fullName>
    </submittedName>
</protein>
<comment type="subcellular location">
    <subcellularLocation>
        <location evidence="6">Cell membrane</location>
        <topology evidence="6">Multi-pass membrane protein</topology>
    </subcellularLocation>
    <subcellularLocation>
        <location evidence="1">Membrane</location>
        <topology evidence="1">Multi-pass membrane protein</topology>
    </subcellularLocation>
</comment>
<feature type="transmembrane region" description="Helical" evidence="6">
    <location>
        <begin position="192"/>
        <end position="211"/>
    </location>
</feature>
<sequence length="331" mass="36552">MRIIRQLATYVSVLIFVVLLNFWLPRLLPGGPVDFLTAGGDQGAIFVSEVQKQAMLEYYHLNNTLWVQFTQYLKGLLTFDFGLSFTYKSPVYDVITLRLPWTLLIVGVSTLLSIIIGLALGLLSAWKHQGRSDRLTFVTMLALSAVPEFLLGMILLIVFSVNMGVLPLSGAETAFNASEHVIDRVIDVAKHAALPIITLTAGSLAGLYLLMRNEAIRVIQEPFIEFATAKGLGNRVVLLRHVARNSALPLVTIIFIRIGGLLAGSVLVETVFSYPGIGKLLQEAILARDYPLLHGLFLMMTLSILCLNMLADLIYPHLDPRIREAHKGDKS</sequence>
<keyword evidence="2 6" id="KW-0813">Transport</keyword>
<evidence type="ECO:0000259" key="7">
    <source>
        <dbReference type="PROSITE" id="PS50928"/>
    </source>
</evidence>
<dbReference type="CDD" id="cd06261">
    <property type="entry name" value="TM_PBP2"/>
    <property type="match status" value="1"/>
</dbReference>
<comment type="similarity">
    <text evidence="6">Belongs to the binding-protein-dependent transport system permease family.</text>
</comment>
<keyword evidence="4 6" id="KW-1133">Transmembrane helix</keyword>
<feature type="transmembrane region" description="Helical" evidence="6">
    <location>
        <begin position="135"/>
        <end position="159"/>
    </location>
</feature>
<evidence type="ECO:0000256" key="5">
    <source>
        <dbReference type="ARBA" id="ARBA00023136"/>
    </source>
</evidence>
<dbReference type="PANTHER" id="PTHR43376">
    <property type="entry name" value="OLIGOPEPTIDE TRANSPORT SYSTEM PERMEASE PROTEIN"/>
    <property type="match status" value="1"/>
</dbReference>
<accession>A0A168FA69</accession>
<evidence type="ECO:0000256" key="6">
    <source>
        <dbReference type="RuleBase" id="RU363032"/>
    </source>
</evidence>
<dbReference type="InterPro" id="IPR035906">
    <property type="entry name" value="MetI-like_sf"/>
</dbReference>
<organism evidence="8 9">
    <name type="scientific">Paenibacillus glacialis</name>
    <dbReference type="NCBI Taxonomy" id="494026"/>
    <lineage>
        <taxon>Bacteria</taxon>
        <taxon>Bacillati</taxon>
        <taxon>Bacillota</taxon>
        <taxon>Bacilli</taxon>
        <taxon>Bacillales</taxon>
        <taxon>Paenibacillaceae</taxon>
        <taxon>Paenibacillus</taxon>
    </lineage>
</organism>
<feature type="transmembrane region" description="Helical" evidence="6">
    <location>
        <begin position="292"/>
        <end position="315"/>
    </location>
</feature>
<keyword evidence="5 6" id="KW-0472">Membrane</keyword>
<name>A0A168FA69_9BACL</name>
<evidence type="ECO:0000313" key="8">
    <source>
        <dbReference type="EMBL" id="OAB36004.1"/>
    </source>
</evidence>
<dbReference type="GO" id="GO:0055085">
    <property type="term" value="P:transmembrane transport"/>
    <property type="evidence" value="ECO:0007669"/>
    <property type="project" value="InterPro"/>
</dbReference>
<dbReference type="InterPro" id="IPR000515">
    <property type="entry name" value="MetI-like"/>
</dbReference>
<dbReference type="RefSeq" id="WP_068536907.1">
    <property type="nucleotide sequence ID" value="NZ_LVJH01000058.1"/>
</dbReference>
<evidence type="ECO:0000256" key="1">
    <source>
        <dbReference type="ARBA" id="ARBA00004141"/>
    </source>
</evidence>
<keyword evidence="3 6" id="KW-0812">Transmembrane</keyword>
<keyword evidence="9" id="KW-1185">Reference proteome</keyword>
<dbReference type="Gene3D" id="1.10.3720.10">
    <property type="entry name" value="MetI-like"/>
    <property type="match status" value="1"/>
</dbReference>
<dbReference type="Pfam" id="PF00528">
    <property type="entry name" value="BPD_transp_1"/>
    <property type="match status" value="1"/>
</dbReference>
<dbReference type="PROSITE" id="PS50928">
    <property type="entry name" value="ABC_TM1"/>
    <property type="match status" value="1"/>
</dbReference>
<dbReference type="GO" id="GO:0005886">
    <property type="term" value="C:plasma membrane"/>
    <property type="evidence" value="ECO:0007669"/>
    <property type="project" value="UniProtKB-SubCell"/>
</dbReference>
<reference evidence="8 9" key="1">
    <citation type="submission" date="2016-03" db="EMBL/GenBank/DDBJ databases">
        <title>Draft genome sequence of Paenibacillus glacialis DSM 22343.</title>
        <authorList>
            <person name="Shin S.-K."/>
            <person name="Yi H."/>
        </authorList>
    </citation>
    <scope>NUCLEOTIDE SEQUENCE [LARGE SCALE GENOMIC DNA]</scope>
    <source>
        <strain evidence="8 9">DSM 22343</strain>
    </source>
</reference>